<dbReference type="PANTHER" id="PTHR30314">
    <property type="entry name" value="CELL DIVISION PROTEIN FTSZ-RELATED"/>
    <property type="match status" value="1"/>
</dbReference>
<dbReference type="SUPFAM" id="SSF55307">
    <property type="entry name" value="Tubulin C-terminal domain-like"/>
    <property type="match status" value="1"/>
</dbReference>
<dbReference type="Gene3D" id="3.40.50.1440">
    <property type="entry name" value="Tubulin/FtsZ, GTPase domain"/>
    <property type="match status" value="1"/>
</dbReference>
<dbReference type="InterPro" id="IPR008280">
    <property type="entry name" value="Tub_FtsZ_C"/>
</dbReference>
<keyword evidence="6" id="KW-1185">Reference proteome</keyword>
<dbReference type="PRINTS" id="PR00423">
    <property type="entry name" value="CELLDVISFTSZ"/>
</dbReference>
<keyword evidence="1" id="KW-0547">Nucleotide-binding</keyword>
<evidence type="ECO:0000313" key="6">
    <source>
        <dbReference type="Proteomes" id="UP001062263"/>
    </source>
</evidence>
<evidence type="ECO:0000256" key="2">
    <source>
        <dbReference type="ARBA" id="ARBA00023134"/>
    </source>
</evidence>
<name>A0ABM7ZHH6_9BACT</name>
<sequence length="479" mass="49805">MLDFSTREPTARSGKTCLFGAGSAGTKVMEEVLALAPQTSSVCAMNLDARLLNASSVPCKIHLGARITRGLGSGGDASVGAQAARESESAILRALEGCDLAVIAAGLGGGTGSGVAPEVARLAKEQGAYVVSVVIRPFGFEGERRSALADEALARLALYSDMVLRFDNDAMESLIDSDKGVLEAFSVVNALMARAVLIVPSLLDSSGSLLQVGLDDLLCVAGAGKGICSFGVGESSVNAPVEEILAQVKNSPLFLEKRLSAVDDVLVLVRGGASLTLQRLEMLVNGMAEMLGGSVRLHIGASVADGMDDRLALTVLGVVPAEKTASRPVPPLKPETAAPVEPELVPEESLFAGAGKTIQPSFPAAMPEPEPERPIPSVKSNEHELEEELVPVRPVLPAPGAVPPPESTLAEEKGGTDEKPEEEPEPAPDIKGLEEGASPAEGEEERAGHGLFARVRPLILDGEDLDLPPALRKRKPDQN</sequence>
<gene>
    <name evidence="5" type="ORF">Abiwalacus_17600</name>
</gene>
<organism evidence="5 6">
    <name type="scientific">Akkermansia biwaensis</name>
    <dbReference type="NCBI Taxonomy" id="2946555"/>
    <lineage>
        <taxon>Bacteria</taxon>
        <taxon>Pseudomonadati</taxon>
        <taxon>Verrucomicrobiota</taxon>
        <taxon>Verrucomicrobiia</taxon>
        <taxon>Verrucomicrobiales</taxon>
        <taxon>Akkermansiaceae</taxon>
        <taxon>Akkermansia</taxon>
    </lineage>
</organism>
<proteinExistence type="predicted"/>
<dbReference type="EMBL" id="AP025943">
    <property type="protein sequence ID" value="BDL44186.1"/>
    <property type="molecule type" value="Genomic_DNA"/>
</dbReference>
<feature type="compositionally biased region" description="Pro residues" evidence="3">
    <location>
        <begin position="394"/>
        <end position="406"/>
    </location>
</feature>
<dbReference type="PANTHER" id="PTHR30314:SF3">
    <property type="entry name" value="MITOCHONDRIAL DIVISION PROTEIN FSZA"/>
    <property type="match status" value="1"/>
</dbReference>
<feature type="domain" description="Tubulin/FtsZ GTPase" evidence="4">
    <location>
        <begin position="15"/>
        <end position="207"/>
    </location>
</feature>
<evidence type="ECO:0000256" key="1">
    <source>
        <dbReference type="ARBA" id="ARBA00022741"/>
    </source>
</evidence>
<dbReference type="RefSeq" id="WP_215436130.1">
    <property type="nucleotide sequence ID" value="NZ_AP025943.1"/>
</dbReference>
<dbReference type="Pfam" id="PF00091">
    <property type="entry name" value="Tubulin"/>
    <property type="match status" value="1"/>
</dbReference>
<dbReference type="InterPro" id="IPR003008">
    <property type="entry name" value="Tubulin_FtsZ_GTPase"/>
</dbReference>
<accession>A0ABM7ZHH6</accession>
<evidence type="ECO:0000256" key="3">
    <source>
        <dbReference type="SAM" id="MobiDB-lite"/>
    </source>
</evidence>
<evidence type="ECO:0000313" key="5">
    <source>
        <dbReference type="EMBL" id="BDL44186.1"/>
    </source>
</evidence>
<dbReference type="SUPFAM" id="SSF52490">
    <property type="entry name" value="Tubulin nucleotide-binding domain-like"/>
    <property type="match status" value="1"/>
</dbReference>
<keyword evidence="2" id="KW-0342">GTP-binding</keyword>
<evidence type="ECO:0000259" key="4">
    <source>
        <dbReference type="SMART" id="SM00864"/>
    </source>
</evidence>
<dbReference type="InterPro" id="IPR036525">
    <property type="entry name" value="Tubulin/FtsZ_GTPase_sf"/>
</dbReference>
<dbReference type="InterPro" id="IPR045061">
    <property type="entry name" value="FtsZ/CetZ"/>
</dbReference>
<protein>
    <recommendedName>
        <fullName evidence="4">Tubulin/FtsZ GTPase domain-containing protein</fullName>
    </recommendedName>
</protein>
<reference evidence="5" key="1">
    <citation type="submission" date="2022-06" db="EMBL/GenBank/DDBJ databases">
        <title>Akkermansia biwalacus sp. nov., an anaerobic mucin-degrading bacterium isolated from human intestine.</title>
        <authorList>
            <person name="Kobayashi Y."/>
            <person name="Inoue S."/>
            <person name="Kawahara T."/>
            <person name="Kohda N."/>
        </authorList>
    </citation>
    <scope>NUCLEOTIDE SEQUENCE</scope>
    <source>
        <strain evidence="5">WON2089</strain>
    </source>
</reference>
<dbReference type="Proteomes" id="UP001062263">
    <property type="component" value="Chromosome"/>
</dbReference>
<feature type="region of interest" description="Disordered" evidence="3">
    <location>
        <begin position="358"/>
        <end position="479"/>
    </location>
</feature>
<dbReference type="SMART" id="SM00864">
    <property type="entry name" value="Tubulin"/>
    <property type="match status" value="1"/>
</dbReference>